<feature type="transmembrane region" description="Helical" evidence="1">
    <location>
        <begin position="77"/>
        <end position="99"/>
    </location>
</feature>
<keyword evidence="3" id="KW-1185">Reference proteome</keyword>
<dbReference type="EMBL" id="FOGG01000067">
    <property type="protein sequence ID" value="SES31006.1"/>
    <property type="molecule type" value="Genomic_DNA"/>
</dbReference>
<dbReference type="OrthoDB" id="1345370at2"/>
<keyword evidence="1" id="KW-0472">Membrane</keyword>
<keyword evidence="1" id="KW-0812">Transmembrane</keyword>
<protein>
    <recommendedName>
        <fullName evidence="4">FecR family protein</fullName>
    </recommendedName>
</protein>
<proteinExistence type="predicted"/>
<gene>
    <name evidence="2" type="ORF">SAMN04488023_1672</name>
</gene>
<name>A0A1H9WAM9_9SPHI</name>
<evidence type="ECO:0000313" key="3">
    <source>
        <dbReference type="Proteomes" id="UP000199572"/>
    </source>
</evidence>
<dbReference type="STRING" id="390241.SAMN04488023_1672"/>
<dbReference type="Proteomes" id="UP000199572">
    <property type="component" value="Unassembled WGS sequence"/>
</dbReference>
<organism evidence="2 3">
    <name type="scientific">Pedobacter rhizosphaerae</name>
    <dbReference type="NCBI Taxonomy" id="390241"/>
    <lineage>
        <taxon>Bacteria</taxon>
        <taxon>Pseudomonadati</taxon>
        <taxon>Bacteroidota</taxon>
        <taxon>Sphingobacteriia</taxon>
        <taxon>Sphingobacteriales</taxon>
        <taxon>Sphingobacteriaceae</taxon>
        <taxon>Pedobacter</taxon>
    </lineage>
</organism>
<reference evidence="2 3" key="1">
    <citation type="submission" date="2016-10" db="EMBL/GenBank/DDBJ databases">
        <authorList>
            <person name="de Groot N.N."/>
        </authorList>
    </citation>
    <scope>NUCLEOTIDE SEQUENCE [LARGE SCALE GENOMIC DNA]</scope>
    <source>
        <strain evidence="2 3">DSM 18610</strain>
    </source>
</reference>
<evidence type="ECO:0000313" key="2">
    <source>
        <dbReference type="EMBL" id="SES31006.1"/>
    </source>
</evidence>
<evidence type="ECO:0000256" key="1">
    <source>
        <dbReference type="SAM" id="Phobius"/>
    </source>
</evidence>
<keyword evidence="1" id="KW-1133">Transmembrane helix</keyword>
<sequence length="218" mass="24199">MAINQELLERYHSNLCTPEERKLVEEWLFSAEVDDLAPLPPAINKSDLKRSIWEGIDADFIKEPASTTLKTRSNTYFMFKGAIAASLFIALIATVGYWLTRGTSFYEKDFISLNNASTQEVKHINSNGYSVAIGPNTVAKINNVAGVIDLSGSLLISPKKDVDLLFEGTKKKVTLKKGQTYIILKNKAGAEGIIVVSERNLMDLPPVMQKQITTQFDI</sequence>
<dbReference type="AlphaFoldDB" id="A0A1H9WAM9"/>
<dbReference type="RefSeq" id="WP_090890043.1">
    <property type="nucleotide sequence ID" value="NZ_FOGG01000067.1"/>
</dbReference>
<evidence type="ECO:0008006" key="4">
    <source>
        <dbReference type="Google" id="ProtNLM"/>
    </source>
</evidence>
<accession>A0A1H9WAM9</accession>